<keyword evidence="5" id="KW-1185">Reference proteome</keyword>
<dbReference type="Gene3D" id="2.60.120.260">
    <property type="entry name" value="Galactose-binding domain-like"/>
    <property type="match status" value="1"/>
</dbReference>
<feature type="region of interest" description="Disordered" evidence="1">
    <location>
        <begin position="274"/>
        <end position="337"/>
    </location>
</feature>
<dbReference type="Proteomes" id="UP000772434">
    <property type="component" value="Unassembled WGS sequence"/>
</dbReference>
<keyword evidence="3" id="KW-0732">Signal</keyword>
<gene>
    <name evidence="4" type="ORF">BDP27DRAFT_1441709</name>
</gene>
<evidence type="ECO:0000256" key="2">
    <source>
        <dbReference type="SAM" id="Phobius"/>
    </source>
</evidence>
<dbReference type="EMBL" id="JADNRY010000003">
    <property type="protein sequence ID" value="KAF9077660.1"/>
    <property type="molecule type" value="Genomic_DNA"/>
</dbReference>
<evidence type="ECO:0000313" key="5">
    <source>
        <dbReference type="Proteomes" id="UP000772434"/>
    </source>
</evidence>
<comment type="caution">
    <text evidence="4">The sequence shown here is derived from an EMBL/GenBank/DDBJ whole genome shotgun (WGS) entry which is preliminary data.</text>
</comment>
<dbReference type="OrthoDB" id="3245657at2759"/>
<evidence type="ECO:0000313" key="4">
    <source>
        <dbReference type="EMBL" id="KAF9077660.1"/>
    </source>
</evidence>
<name>A0A9P5Q9X9_9AGAR</name>
<sequence>MHYSILFALLLLSHRVLCTPRNITVNDNDSRISYYPPGAWTAGNNSESCVACAKPDPTKMYNGTWHEGIFNPFPNKNGFSDTPLLANLTFNGTAVYVFCALAQSLTQPNGNSNVGFYIDGLLRHTLVDTSPSVNGYQYNVSVFSVDSLMPGQHTLTLQNGNSNALIESVVLLDYIIFSFDPDDTIPPSNSSIGSGAVTEGASLHKKKIITFAVTVPIVAFLLILAFGYLTRWRRRRQTARNFPTLKRLSVTPVPKPMASWIIEPLSLPPAHPASGYLNGSGRQVTASVPSAPTVSSQGPVDVSSHSPSAPKSPRSGGQDFVEMPRRSYRPVSSSASASSYGRVIYVHNLDTS</sequence>
<organism evidence="4 5">
    <name type="scientific">Rhodocollybia butyracea</name>
    <dbReference type="NCBI Taxonomy" id="206335"/>
    <lineage>
        <taxon>Eukaryota</taxon>
        <taxon>Fungi</taxon>
        <taxon>Dikarya</taxon>
        <taxon>Basidiomycota</taxon>
        <taxon>Agaricomycotina</taxon>
        <taxon>Agaricomycetes</taxon>
        <taxon>Agaricomycetidae</taxon>
        <taxon>Agaricales</taxon>
        <taxon>Marasmiineae</taxon>
        <taxon>Omphalotaceae</taxon>
        <taxon>Rhodocollybia</taxon>
    </lineage>
</organism>
<feature type="compositionally biased region" description="Polar residues" evidence="1">
    <location>
        <begin position="280"/>
        <end position="309"/>
    </location>
</feature>
<evidence type="ECO:0000256" key="1">
    <source>
        <dbReference type="SAM" id="MobiDB-lite"/>
    </source>
</evidence>
<reference evidence="4" key="1">
    <citation type="submission" date="2020-11" db="EMBL/GenBank/DDBJ databases">
        <authorList>
            <consortium name="DOE Joint Genome Institute"/>
            <person name="Ahrendt S."/>
            <person name="Riley R."/>
            <person name="Andreopoulos W."/>
            <person name="Labutti K."/>
            <person name="Pangilinan J."/>
            <person name="Ruiz-Duenas F.J."/>
            <person name="Barrasa J.M."/>
            <person name="Sanchez-Garcia M."/>
            <person name="Camarero S."/>
            <person name="Miyauchi S."/>
            <person name="Serrano A."/>
            <person name="Linde D."/>
            <person name="Babiker R."/>
            <person name="Drula E."/>
            <person name="Ayuso-Fernandez I."/>
            <person name="Pacheco R."/>
            <person name="Padilla G."/>
            <person name="Ferreira P."/>
            <person name="Barriuso J."/>
            <person name="Kellner H."/>
            <person name="Castanera R."/>
            <person name="Alfaro M."/>
            <person name="Ramirez L."/>
            <person name="Pisabarro A.G."/>
            <person name="Kuo A."/>
            <person name="Tritt A."/>
            <person name="Lipzen A."/>
            <person name="He G."/>
            <person name="Yan M."/>
            <person name="Ng V."/>
            <person name="Cullen D."/>
            <person name="Martin F."/>
            <person name="Rosso M.-N."/>
            <person name="Henrissat B."/>
            <person name="Hibbett D."/>
            <person name="Martinez A.T."/>
            <person name="Grigoriev I.V."/>
        </authorList>
    </citation>
    <scope>NUCLEOTIDE SEQUENCE</scope>
    <source>
        <strain evidence="4">AH 40177</strain>
    </source>
</reference>
<keyword evidence="2" id="KW-0472">Membrane</keyword>
<accession>A0A9P5Q9X9</accession>
<keyword evidence="2" id="KW-1133">Transmembrane helix</keyword>
<feature type="transmembrane region" description="Helical" evidence="2">
    <location>
        <begin position="208"/>
        <end position="230"/>
    </location>
</feature>
<feature type="chain" id="PRO_5040174541" evidence="3">
    <location>
        <begin position="19"/>
        <end position="352"/>
    </location>
</feature>
<evidence type="ECO:0000256" key="3">
    <source>
        <dbReference type="SAM" id="SignalP"/>
    </source>
</evidence>
<proteinExistence type="predicted"/>
<dbReference type="AlphaFoldDB" id="A0A9P5Q9X9"/>
<feature type="signal peptide" evidence="3">
    <location>
        <begin position="1"/>
        <end position="18"/>
    </location>
</feature>
<keyword evidence="2" id="KW-0812">Transmembrane</keyword>
<protein>
    <submittedName>
        <fullName evidence="4">Uncharacterized protein</fullName>
    </submittedName>
</protein>